<name>A0A1G8X4K1_9BACT</name>
<organism evidence="2 3">
    <name type="scientific">Catalinimonas alkaloidigena</name>
    <dbReference type="NCBI Taxonomy" id="1075417"/>
    <lineage>
        <taxon>Bacteria</taxon>
        <taxon>Pseudomonadati</taxon>
        <taxon>Bacteroidota</taxon>
        <taxon>Cytophagia</taxon>
        <taxon>Cytophagales</taxon>
        <taxon>Catalimonadaceae</taxon>
        <taxon>Catalinimonas</taxon>
    </lineage>
</organism>
<gene>
    <name evidence="2" type="ORF">SAMN05421823_101264</name>
</gene>
<dbReference type="EMBL" id="FNFO01000001">
    <property type="protein sequence ID" value="SDJ85473.1"/>
    <property type="molecule type" value="Genomic_DNA"/>
</dbReference>
<evidence type="ECO:0000313" key="3">
    <source>
        <dbReference type="Proteomes" id="UP000198510"/>
    </source>
</evidence>
<dbReference type="Gene3D" id="1.20.120.450">
    <property type="entry name" value="dinb family like domain"/>
    <property type="match status" value="1"/>
</dbReference>
<feature type="domain" description="DinB-like" evidence="1">
    <location>
        <begin position="23"/>
        <end position="144"/>
    </location>
</feature>
<sequence>MNTTELRKQLVAQLKGGQAFVPLREVLKNVPFDRVNQRPDGMPHSLWDLLEHLRITQHDILDFSTNPNYKTIPWPEAYWPKQACPDEATWQRTKEQLFADLDAMIKLVEDPESDLFTPFAHGDGQNLLREALLVGEHNAYHTGQFVLVRRALGLWKND</sequence>
<dbReference type="InterPro" id="IPR034660">
    <property type="entry name" value="DinB/YfiT-like"/>
</dbReference>
<dbReference type="AlphaFoldDB" id="A0A1G8X4K1"/>
<accession>A0A1G8X4K1</accession>
<reference evidence="2 3" key="1">
    <citation type="submission" date="2016-10" db="EMBL/GenBank/DDBJ databases">
        <authorList>
            <person name="de Groot N.N."/>
        </authorList>
    </citation>
    <scope>NUCLEOTIDE SEQUENCE [LARGE SCALE GENOMIC DNA]</scope>
    <source>
        <strain evidence="2 3">DSM 25186</strain>
    </source>
</reference>
<dbReference type="Proteomes" id="UP000198510">
    <property type="component" value="Unassembled WGS sequence"/>
</dbReference>
<protein>
    <submittedName>
        <fullName evidence="2">DinB superfamily protein</fullName>
    </submittedName>
</protein>
<evidence type="ECO:0000313" key="2">
    <source>
        <dbReference type="EMBL" id="SDJ85473.1"/>
    </source>
</evidence>
<proteinExistence type="predicted"/>
<dbReference type="SUPFAM" id="SSF109854">
    <property type="entry name" value="DinB/YfiT-like putative metalloenzymes"/>
    <property type="match status" value="1"/>
</dbReference>
<evidence type="ECO:0000259" key="1">
    <source>
        <dbReference type="Pfam" id="PF12867"/>
    </source>
</evidence>
<dbReference type="OrthoDB" id="9798830at2"/>
<keyword evidence="3" id="KW-1185">Reference proteome</keyword>
<dbReference type="STRING" id="1075417.SAMN05421823_101264"/>
<dbReference type="InterPro" id="IPR024775">
    <property type="entry name" value="DinB-like"/>
</dbReference>
<dbReference type="RefSeq" id="WP_089678128.1">
    <property type="nucleotide sequence ID" value="NZ_FNFO01000001.1"/>
</dbReference>
<dbReference type="Pfam" id="PF12867">
    <property type="entry name" value="DinB_2"/>
    <property type="match status" value="1"/>
</dbReference>